<protein>
    <submittedName>
        <fullName evidence="2">AMP-binding protein</fullName>
    </submittedName>
</protein>
<keyword evidence="3" id="KW-1185">Reference proteome</keyword>
<accession>A0A934S4J4</accession>
<gene>
    <name evidence="2" type="ORF">JIN87_20275</name>
</gene>
<dbReference type="SUPFAM" id="SSF56801">
    <property type="entry name" value="Acetyl-CoA synthetase-like"/>
    <property type="match status" value="1"/>
</dbReference>
<evidence type="ECO:0000313" key="2">
    <source>
        <dbReference type="EMBL" id="MBK1879234.1"/>
    </source>
</evidence>
<dbReference type="Gene3D" id="3.40.50.12780">
    <property type="entry name" value="N-terminal domain of ligase-like"/>
    <property type="match status" value="2"/>
</dbReference>
<dbReference type="InterPro" id="IPR045851">
    <property type="entry name" value="AMP-bd_C_sf"/>
</dbReference>
<dbReference type="InterPro" id="IPR052987">
    <property type="entry name" value="Chloroplast_AMP-bd_Enzymes"/>
</dbReference>
<reference evidence="2" key="1">
    <citation type="submission" date="2021-01" db="EMBL/GenBank/DDBJ databases">
        <title>Modified the classification status of verrucomicrobia.</title>
        <authorList>
            <person name="Feng X."/>
        </authorList>
    </citation>
    <scope>NUCLEOTIDE SEQUENCE</scope>
    <source>
        <strain evidence="2">KCTC 13126</strain>
    </source>
</reference>
<dbReference type="Gene3D" id="3.30.300.30">
    <property type="match status" value="1"/>
</dbReference>
<name>A0A934S4J4_9BACT</name>
<comment type="caution">
    <text evidence="2">The sequence shown here is derived from an EMBL/GenBank/DDBJ whole genome shotgun (WGS) entry which is preliminary data.</text>
</comment>
<dbReference type="Pfam" id="PF23562">
    <property type="entry name" value="AMP-binding_C_3"/>
    <property type="match status" value="1"/>
</dbReference>
<dbReference type="PROSITE" id="PS00455">
    <property type="entry name" value="AMP_BINDING"/>
    <property type="match status" value="1"/>
</dbReference>
<dbReference type="EMBL" id="JAENIL010000043">
    <property type="protein sequence ID" value="MBK1879234.1"/>
    <property type="molecule type" value="Genomic_DNA"/>
</dbReference>
<dbReference type="Proteomes" id="UP000617628">
    <property type="component" value="Unassembled WGS sequence"/>
</dbReference>
<dbReference type="PANTHER" id="PTHR43813">
    <property type="entry name" value="ACYL-ACTIVATING ENZYME 16, CHLOROPLASTIC-RELATED"/>
    <property type="match status" value="1"/>
</dbReference>
<dbReference type="Pfam" id="PF00501">
    <property type="entry name" value="AMP-binding"/>
    <property type="match status" value="1"/>
</dbReference>
<organism evidence="2 3">
    <name type="scientific">Pelagicoccus mobilis</name>
    <dbReference type="NCBI Taxonomy" id="415221"/>
    <lineage>
        <taxon>Bacteria</taxon>
        <taxon>Pseudomonadati</taxon>
        <taxon>Verrucomicrobiota</taxon>
        <taxon>Opitutia</taxon>
        <taxon>Puniceicoccales</taxon>
        <taxon>Pelagicoccaceae</taxon>
        <taxon>Pelagicoccus</taxon>
    </lineage>
</organism>
<dbReference type="InterPro" id="IPR042099">
    <property type="entry name" value="ANL_N_sf"/>
</dbReference>
<dbReference type="InterPro" id="IPR020845">
    <property type="entry name" value="AMP-binding_CS"/>
</dbReference>
<dbReference type="RefSeq" id="WP_200357447.1">
    <property type="nucleotide sequence ID" value="NZ_JAENIL010000043.1"/>
</dbReference>
<feature type="domain" description="AMP-dependent synthetase/ligase" evidence="1">
    <location>
        <begin position="18"/>
        <end position="468"/>
    </location>
</feature>
<dbReference type="InterPro" id="IPR000873">
    <property type="entry name" value="AMP-dep_synth/lig_dom"/>
</dbReference>
<proteinExistence type="predicted"/>
<dbReference type="AlphaFoldDB" id="A0A934S4J4"/>
<evidence type="ECO:0000259" key="1">
    <source>
        <dbReference type="Pfam" id="PF00501"/>
    </source>
</evidence>
<dbReference type="PANTHER" id="PTHR43813:SF1">
    <property type="entry name" value="ACYL-ACTIVATING ENZYME 16, CHLOROPLASTIC-RELATED"/>
    <property type="match status" value="1"/>
</dbReference>
<sequence length="638" mass="71224">MTFQGIAADNLAEVYRLAAEKYGDLPAFATRIRSGVFKPVSYRDLYDFGLYLGTALIELGVEARAHVGLLADNRVEWNIADYAILMCGAADVPRGTDVTNQEIEYILDHSDARVVFVENKRLLERVIRIMPKLGKVQHLILMDPKAEAPKGVLHLYELVERGKELRGEGDRQIEERMAQITPDDLFTLIYTSGTTGVPKGVQLTHANMASQVRNLPFPLEPDDRLLSILPVWHSYERIFHMIAISNGCCTYFTSLRSIADDLKTVKPTIMASAPRLWENLYLRIMKNVRESHWIRRGLFRAAYFSSRMVKSSTFFFQGKELDLSGRGIGAILGKSALGALKILLFLPLYIALNAVVLEKLRQVVGGSFKGTVSGGGALQPHVDEFFNYIGVPVLEGYGLTETSPVAAVRTHGKLVIGTVGPLYPETELRIVDLNTGEILYPNSKHKGDGRGLKGEIHLKGPQVMKGYYKNPESTEKVLKDGWFNTGDIGMYTFNDCLKIMGRSKDTIVLLNGENLEPIPIEAKLCESPLIDQCMVVGQDRKQLGALVVPSMEGFEEAGLKAESLEELAESSDARRLIQQEAKRQISGENGFKAFEHIHGLRLLDKEFEVGDEMTNTFKIKRHVVDEKYGDLIDEIFQS</sequence>
<evidence type="ECO:0000313" key="3">
    <source>
        <dbReference type="Proteomes" id="UP000617628"/>
    </source>
</evidence>